<dbReference type="EMBL" id="BOPV01000001">
    <property type="protein sequence ID" value="GIL38189.1"/>
    <property type="molecule type" value="Genomic_DNA"/>
</dbReference>
<dbReference type="Gene3D" id="3.90.550.10">
    <property type="entry name" value="Spore Coat Polysaccharide Biosynthesis Protein SpsA, Chain A"/>
    <property type="match status" value="1"/>
</dbReference>
<dbReference type="CDD" id="cd04179">
    <property type="entry name" value="DPM_DPG-synthase_like"/>
    <property type="match status" value="1"/>
</dbReference>
<dbReference type="PANTHER" id="PTHR48090">
    <property type="entry name" value="UNDECAPRENYL-PHOSPHATE 4-DEOXY-4-FORMAMIDO-L-ARABINOSE TRANSFERASE-RELATED"/>
    <property type="match status" value="1"/>
</dbReference>
<dbReference type="AlphaFoldDB" id="A0A8S8X9F9"/>
<organism evidence="2 3">
    <name type="scientific">Roseiterribacter gracilis</name>
    <dbReference type="NCBI Taxonomy" id="2812848"/>
    <lineage>
        <taxon>Bacteria</taxon>
        <taxon>Pseudomonadati</taxon>
        <taxon>Pseudomonadota</taxon>
        <taxon>Alphaproteobacteria</taxon>
        <taxon>Rhodospirillales</taxon>
        <taxon>Roseiterribacteraceae</taxon>
        <taxon>Roseiterribacter</taxon>
    </lineage>
</organism>
<dbReference type="InterPro" id="IPR050256">
    <property type="entry name" value="Glycosyltransferase_2"/>
</dbReference>
<dbReference type="Pfam" id="PF00535">
    <property type="entry name" value="Glycos_transf_2"/>
    <property type="match status" value="1"/>
</dbReference>
<proteinExistence type="predicted"/>
<dbReference type="InterPro" id="IPR029044">
    <property type="entry name" value="Nucleotide-diphossugar_trans"/>
</dbReference>
<protein>
    <recommendedName>
        <fullName evidence="1">Glycosyltransferase 2-like domain-containing protein</fullName>
    </recommendedName>
</protein>
<dbReference type="InterPro" id="IPR001173">
    <property type="entry name" value="Glyco_trans_2-like"/>
</dbReference>
<reference evidence="2" key="1">
    <citation type="submission" date="2021-02" db="EMBL/GenBank/DDBJ databases">
        <title>Genome sequence of Rhodospirillales sp. strain TMPK1 isolated from soil.</title>
        <authorList>
            <person name="Nakai R."/>
            <person name="Kusada H."/>
            <person name="Tamaki H."/>
        </authorList>
    </citation>
    <scope>NUCLEOTIDE SEQUENCE</scope>
    <source>
        <strain evidence="2">TMPK1</strain>
    </source>
</reference>
<feature type="domain" description="Glycosyltransferase 2-like" evidence="1">
    <location>
        <begin position="10"/>
        <end position="134"/>
    </location>
</feature>
<name>A0A8S8X9F9_9PROT</name>
<dbReference type="Proteomes" id="UP000681075">
    <property type="component" value="Unassembled WGS sequence"/>
</dbReference>
<evidence type="ECO:0000313" key="3">
    <source>
        <dbReference type="Proteomes" id="UP000681075"/>
    </source>
</evidence>
<sequence length="257" mass="28663">MSDASPTHLVLIPSYNSGRLLETTVDDARKAWSPVWVVIDGSTDGSDEAIVERAKTDPHLRVIRLAQNRGKGGAVLHGLTLALELGYTHVLTMDADGQHPADHIAPFMQASQAHPTSLIFGQPIFAADAPKLRVYWRRLSNGLAQLETMGATNADSLFGFRLYPARDLYAVMCQGRFMRRFDFDPEVAVRLLWRGLPCRTIPTPVRYLTRREGGISHFNYLRDNLLLGFMHLRLLAGFVVRLPSMLARRRVMAAGAD</sequence>
<dbReference type="RefSeq" id="WP_420241154.1">
    <property type="nucleotide sequence ID" value="NZ_BOPV01000001.1"/>
</dbReference>
<dbReference type="SUPFAM" id="SSF53448">
    <property type="entry name" value="Nucleotide-diphospho-sugar transferases"/>
    <property type="match status" value="1"/>
</dbReference>
<evidence type="ECO:0000313" key="2">
    <source>
        <dbReference type="EMBL" id="GIL38189.1"/>
    </source>
</evidence>
<dbReference type="PANTHER" id="PTHR48090:SF7">
    <property type="entry name" value="RFBJ PROTEIN"/>
    <property type="match status" value="1"/>
</dbReference>
<gene>
    <name evidence="2" type="ORF">TMPK1_04260</name>
</gene>
<evidence type="ECO:0000259" key="1">
    <source>
        <dbReference type="Pfam" id="PF00535"/>
    </source>
</evidence>
<comment type="caution">
    <text evidence="2">The sequence shown here is derived from an EMBL/GenBank/DDBJ whole genome shotgun (WGS) entry which is preliminary data.</text>
</comment>
<keyword evidence="3" id="KW-1185">Reference proteome</keyword>
<accession>A0A8S8X9F9</accession>